<gene>
    <name evidence="2" type="ORF">APZ42_025123</name>
</gene>
<dbReference type="Pfam" id="PF09588">
    <property type="entry name" value="YqaJ"/>
    <property type="match status" value="1"/>
</dbReference>
<dbReference type="SUPFAM" id="SSF52980">
    <property type="entry name" value="Restriction endonuclease-like"/>
    <property type="match status" value="1"/>
</dbReference>
<proteinExistence type="predicted"/>
<dbReference type="GO" id="GO:0006281">
    <property type="term" value="P:DNA repair"/>
    <property type="evidence" value="ECO:0007669"/>
    <property type="project" value="UniProtKB-ARBA"/>
</dbReference>
<dbReference type="OrthoDB" id="6357546at2759"/>
<accession>A0A164TFV3</accession>
<dbReference type="Gene3D" id="3.90.320.10">
    <property type="match status" value="1"/>
</dbReference>
<dbReference type="InterPro" id="IPR011335">
    <property type="entry name" value="Restrct_endonuc-II-like"/>
</dbReference>
<evidence type="ECO:0000313" key="3">
    <source>
        <dbReference type="Proteomes" id="UP000076858"/>
    </source>
</evidence>
<name>A0A164TFV3_9CRUS</name>
<keyword evidence="3" id="KW-1185">Reference proteome</keyword>
<dbReference type="PANTHER" id="PTHR39953">
    <property type="entry name" value="RE54151P"/>
    <property type="match status" value="1"/>
</dbReference>
<dbReference type="EMBL" id="LRGB01001804">
    <property type="protein sequence ID" value="KZS10419.1"/>
    <property type="molecule type" value="Genomic_DNA"/>
</dbReference>
<dbReference type="InterPro" id="IPR011604">
    <property type="entry name" value="PDDEXK-like_dom_sf"/>
</dbReference>
<dbReference type="Proteomes" id="UP000076858">
    <property type="component" value="Unassembled WGS sequence"/>
</dbReference>
<feature type="domain" description="YqaJ viral recombinase" evidence="1">
    <location>
        <begin position="292"/>
        <end position="422"/>
    </location>
</feature>
<sequence>MRILENDFSFFYHITHLQEGKMSHRLLEGFIKADSNNIPIVDIHMFSDYIKKDSNFIAPEIRCVKATRNGRESYGDSAIGYVQLKRTHGQCTIIAACCPEQSVRSKSYRVQVEIDLTKSEIKSAVCHDCIASAGGCKHALAVLGWLHRESEKKSVTEVQAYWKKSKLSRVGNTIKFVEAKSLCSRSKKSRFSSTLERKKTPANSFYREVVEWANTVTPQSQNSRSQSSLYYHVSEEMSWCDKVDIHVLSLRFRSRHQSKNVFDFLAFSKSYMTTENCKVAEMNTRDQSDNAEWFRLRYCRITASKVYEASKCNTIDGSLTNTLFGANKLRDTKAMNRGRKLEPLVLREVHIKTNMDFKRCGLLLSADHPVFGASPDGISSTHVLEIKCPLTAKTKLNYINAKGEIVEKVKSQIQLQMAFSGRRMGILCVADPDFEKNKNVEIVPLSYDEEHVKCLIEKGLHFWTESIWPILTSV</sequence>
<protein>
    <recommendedName>
        <fullName evidence="1">YqaJ viral recombinase domain-containing protein</fullName>
    </recommendedName>
</protein>
<comment type="caution">
    <text evidence="2">The sequence shown here is derived from an EMBL/GenBank/DDBJ whole genome shotgun (WGS) entry which is preliminary data.</text>
</comment>
<reference evidence="2 3" key="1">
    <citation type="submission" date="2016-03" db="EMBL/GenBank/DDBJ databases">
        <title>EvidentialGene: Evidence-directed Construction of Genes on Genomes.</title>
        <authorList>
            <person name="Gilbert D.G."/>
            <person name="Choi J.-H."/>
            <person name="Mockaitis K."/>
            <person name="Colbourne J."/>
            <person name="Pfrender M."/>
        </authorList>
    </citation>
    <scope>NUCLEOTIDE SEQUENCE [LARGE SCALE GENOMIC DNA]</scope>
    <source>
        <strain evidence="2 3">Xinb3</strain>
        <tissue evidence="2">Complete organism</tissue>
    </source>
</reference>
<evidence type="ECO:0000313" key="2">
    <source>
        <dbReference type="EMBL" id="KZS10419.1"/>
    </source>
</evidence>
<organism evidence="2 3">
    <name type="scientific">Daphnia magna</name>
    <dbReference type="NCBI Taxonomy" id="35525"/>
    <lineage>
        <taxon>Eukaryota</taxon>
        <taxon>Metazoa</taxon>
        <taxon>Ecdysozoa</taxon>
        <taxon>Arthropoda</taxon>
        <taxon>Crustacea</taxon>
        <taxon>Branchiopoda</taxon>
        <taxon>Diplostraca</taxon>
        <taxon>Cladocera</taxon>
        <taxon>Anomopoda</taxon>
        <taxon>Daphniidae</taxon>
        <taxon>Daphnia</taxon>
    </lineage>
</organism>
<dbReference type="PANTHER" id="PTHR39953:SF1">
    <property type="entry name" value="RE54151P"/>
    <property type="match status" value="1"/>
</dbReference>
<dbReference type="InterPro" id="IPR019080">
    <property type="entry name" value="YqaJ_viral_recombinase"/>
</dbReference>
<dbReference type="CDD" id="cd22343">
    <property type="entry name" value="PDDEXK_lambda_exonuclease-like"/>
    <property type="match status" value="1"/>
</dbReference>
<dbReference type="AlphaFoldDB" id="A0A164TFV3"/>
<evidence type="ECO:0000259" key="1">
    <source>
        <dbReference type="Pfam" id="PF09588"/>
    </source>
</evidence>